<dbReference type="EMBL" id="JARQAZ010000001">
    <property type="protein sequence ID" value="MDT2769363.1"/>
    <property type="molecule type" value="Genomic_DNA"/>
</dbReference>
<dbReference type="PROSITE" id="PS51198">
    <property type="entry name" value="UVRD_HELICASE_ATP_BIND"/>
    <property type="match status" value="1"/>
</dbReference>
<protein>
    <submittedName>
        <fullName evidence="8">AAA family ATPase</fullName>
    </submittedName>
</protein>
<keyword evidence="9" id="KW-1185">Reference proteome</keyword>
<dbReference type="InterPro" id="IPR027785">
    <property type="entry name" value="UvrD-like_helicase_C"/>
</dbReference>
<keyword evidence="4 5" id="KW-0067">ATP-binding</keyword>
<feature type="domain" description="UvrD-like helicase ATP-binding" evidence="7">
    <location>
        <begin position="245"/>
        <end position="567"/>
    </location>
</feature>
<name>A0ABU3FEB9_9ENTE</name>
<evidence type="ECO:0000256" key="4">
    <source>
        <dbReference type="ARBA" id="ARBA00022840"/>
    </source>
</evidence>
<feature type="binding site" evidence="5">
    <location>
        <begin position="266"/>
        <end position="273"/>
    </location>
    <ligand>
        <name>ATP</name>
        <dbReference type="ChEBI" id="CHEBI:30616"/>
    </ligand>
</feature>
<proteinExistence type="predicted"/>
<evidence type="ECO:0000256" key="2">
    <source>
        <dbReference type="ARBA" id="ARBA00022801"/>
    </source>
</evidence>
<evidence type="ECO:0000256" key="1">
    <source>
        <dbReference type="ARBA" id="ARBA00022741"/>
    </source>
</evidence>
<dbReference type="SUPFAM" id="SSF52540">
    <property type="entry name" value="P-loop containing nucleoside triphosphate hydrolases"/>
    <property type="match status" value="1"/>
</dbReference>
<evidence type="ECO:0000256" key="3">
    <source>
        <dbReference type="ARBA" id="ARBA00022806"/>
    </source>
</evidence>
<dbReference type="Pfam" id="PF00580">
    <property type="entry name" value="UvrD-helicase"/>
    <property type="match status" value="1"/>
</dbReference>
<dbReference type="Proteomes" id="UP001269061">
    <property type="component" value="Unassembled WGS sequence"/>
</dbReference>
<dbReference type="InterPro" id="IPR027417">
    <property type="entry name" value="P-loop_NTPase"/>
</dbReference>
<dbReference type="Pfam" id="PF13538">
    <property type="entry name" value="UvrD_C_2"/>
    <property type="match status" value="1"/>
</dbReference>
<dbReference type="PANTHER" id="PTHR11070">
    <property type="entry name" value="UVRD / RECB / PCRA DNA HELICASE FAMILY MEMBER"/>
    <property type="match status" value="1"/>
</dbReference>
<organism evidence="8 9">
    <name type="scientific">Enterococcus pseudoavium</name>
    <dbReference type="NCBI Taxonomy" id="44007"/>
    <lineage>
        <taxon>Bacteria</taxon>
        <taxon>Bacillati</taxon>
        <taxon>Bacillota</taxon>
        <taxon>Bacilli</taxon>
        <taxon>Lactobacillales</taxon>
        <taxon>Enterococcaceae</taxon>
        <taxon>Enterococcus</taxon>
    </lineage>
</organism>
<evidence type="ECO:0000256" key="6">
    <source>
        <dbReference type="SAM" id="Coils"/>
    </source>
</evidence>
<keyword evidence="6" id="KW-0175">Coiled coil</keyword>
<keyword evidence="3 5" id="KW-0347">Helicase</keyword>
<evidence type="ECO:0000313" key="8">
    <source>
        <dbReference type="EMBL" id="MDT2769363.1"/>
    </source>
</evidence>
<evidence type="ECO:0000259" key="7">
    <source>
        <dbReference type="PROSITE" id="PS51198"/>
    </source>
</evidence>
<feature type="coiled-coil region" evidence="6">
    <location>
        <begin position="62"/>
        <end position="89"/>
    </location>
</feature>
<comment type="caution">
    <text evidence="8">The sequence shown here is derived from an EMBL/GenBank/DDBJ whole genome shotgun (WGS) entry which is preliminary data.</text>
</comment>
<keyword evidence="1 5" id="KW-0547">Nucleotide-binding</keyword>
<evidence type="ECO:0000256" key="5">
    <source>
        <dbReference type="PROSITE-ProRule" id="PRU00560"/>
    </source>
</evidence>
<reference evidence="8 9" key="1">
    <citation type="submission" date="2023-03" db="EMBL/GenBank/DDBJ databases">
        <authorList>
            <person name="Shen W."/>
            <person name="Cai J."/>
        </authorList>
    </citation>
    <scope>NUCLEOTIDE SEQUENCE [LARGE SCALE GENOMIC DNA]</scope>
    <source>
        <strain evidence="8 9">Y59</strain>
    </source>
</reference>
<dbReference type="InterPro" id="IPR000212">
    <property type="entry name" value="DNA_helicase_UvrD/REP"/>
</dbReference>
<dbReference type="InterPro" id="IPR014016">
    <property type="entry name" value="UvrD-like_ATP-bd"/>
</dbReference>
<sequence length="704" mass="82200">MRDFFLFGVVDSQVICMLVADFFYFKPSTITPTLLTFAKMKDTKGDDCMKTTAEENYLLDVTAELKRKITEVEATLNSNEENYKELKRYTVDYQNELDKYEVYNHQQNLTLLDKRSVMEANVLKKLYYQKNTPYFSKIAFQFAEEKEVEDFYIGRYGFANQSGEQLIYDWRAPISSLYYDFSLGEAYYESQHRKFYGKLRLKRQFEIKNSRINFVVDTNDAINDELLMRELGKSTSHEMKTIIHTIQKEQNAAIRDTKTKNLIIQGVAGSGKTSIALHRMAYLLYQKKEELSAADILIVSPNQVFADYIATVLPELGEEELPQIDITKLGSLFIAEKYQVTDRHDELKAALEHPTSAQAENYRYKQSKAFLALIKNHYEQLKASFSSAEIVIADQVITPAEIKRLVDQQPEQSLFEIIQTVVNLLSKRVIDVRREKFSKQLEQHFKQILNTTGSLADYYQFLSANKLAYATEKNVIYYSDLFPYLFFRWMIEGIKPNKKIQHLVIDEMQDYSLLQLWVIEHLFPCQKTLCGDIYQSLITSDPDFLMELQRVLPKSRLLEFHTSYRSSFEIMAFAQRFIEEKKIQPIQRHGKEVELIDYQKDVLQQKLADFRNSSYKSCGIICQNWQEVARIEAELPNESFTRFEKDTKKIVEGIILTTPQFAKGLEFDQVILPDFCSDQLLQKSTLLYTSCSRALHELIILVRD</sequence>
<evidence type="ECO:0000313" key="9">
    <source>
        <dbReference type="Proteomes" id="UP001269061"/>
    </source>
</evidence>
<accession>A0ABU3FEB9</accession>
<keyword evidence="2 5" id="KW-0378">Hydrolase</keyword>
<dbReference type="Gene3D" id="3.40.50.300">
    <property type="entry name" value="P-loop containing nucleotide triphosphate hydrolases"/>
    <property type="match status" value="2"/>
</dbReference>
<gene>
    <name evidence="8" type="ORF">P7H46_00765</name>
</gene>
<dbReference type="PANTHER" id="PTHR11070:SF17">
    <property type="entry name" value="DNA HELICASE IV"/>
    <property type="match status" value="1"/>
</dbReference>